<name>A0ACC0TXJ8_9AGAM</name>
<gene>
    <name evidence="1" type="ORF">F5148DRAFT_1290406</name>
</gene>
<proteinExistence type="predicted"/>
<sequence length="146" mass="16195">MRTSHVLAVFCLAVGIAPLFAHASAIHFDKRWRFLGFGNSDKNKRKTALKTQMKSITRQVAEQNRMLHSALALAPIEGQTLGQDAAAARLRKKFETHHEFVSKKQEEAEKVYNETPTHAGIIALVSADAAKAYSGKYLAKYNQRAG</sequence>
<accession>A0ACC0TXJ8</accession>
<dbReference type="Proteomes" id="UP001207468">
    <property type="component" value="Unassembled WGS sequence"/>
</dbReference>
<protein>
    <submittedName>
        <fullName evidence="1">Uncharacterized protein</fullName>
    </submittedName>
</protein>
<comment type="caution">
    <text evidence="1">The sequence shown here is derived from an EMBL/GenBank/DDBJ whole genome shotgun (WGS) entry which is preliminary data.</text>
</comment>
<reference evidence="1" key="1">
    <citation type="submission" date="2021-03" db="EMBL/GenBank/DDBJ databases">
        <title>Evolutionary priming and transition to the ectomycorrhizal habit in an iconic lineage of mushroom-forming fungi: is preadaptation a requirement?</title>
        <authorList>
            <consortium name="DOE Joint Genome Institute"/>
            <person name="Looney B.P."/>
            <person name="Miyauchi S."/>
            <person name="Morin E."/>
            <person name="Drula E."/>
            <person name="Courty P.E."/>
            <person name="Chicoki N."/>
            <person name="Fauchery L."/>
            <person name="Kohler A."/>
            <person name="Kuo A."/>
            <person name="LaButti K."/>
            <person name="Pangilinan J."/>
            <person name="Lipzen A."/>
            <person name="Riley R."/>
            <person name="Andreopoulos W."/>
            <person name="He G."/>
            <person name="Johnson J."/>
            <person name="Barry K.W."/>
            <person name="Grigoriev I.V."/>
            <person name="Nagy L."/>
            <person name="Hibbett D."/>
            <person name="Henrissat B."/>
            <person name="Matheny P.B."/>
            <person name="Labbe J."/>
            <person name="Martin A.F."/>
        </authorList>
    </citation>
    <scope>NUCLEOTIDE SEQUENCE</scope>
    <source>
        <strain evidence="1">BPL698</strain>
    </source>
</reference>
<evidence type="ECO:0000313" key="2">
    <source>
        <dbReference type="Proteomes" id="UP001207468"/>
    </source>
</evidence>
<organism evidence="1 2">
    <name type="scientific">Russula earlei</name>
    <dbReference type="NCBI Taxonomy" id="71964"/>
    <lineage>
        <taxon>Eukaryota</taxon>
        <taxon>Fungi</taxon>
        <taxon>Dikarya</taxon>
        <taxon>Basidiomycota</taxon>
        <taxon>Agaricomycotina</taxon>
        <taxon>Agaricomycetes</taxon>
        <taxon>Russulales</taxon>
        <taxon>Russulaceae</taxon>
        <taxon>Russula</taxon>
    </lineage>
</organism>
<dbReference type="EMBL" id="JAGFNK010000397">
    <property type="protein sequence ID" value="KAI9451021.1"/>
    <property type="molecule type" value="Genomic_DNA"/>
</dbReference>
<evidence type="ECO:0000313" key="1">
    <source>
        <dbReference type="EMBL" id="KAI9451021.1"/>
    </source>
</evidence>
<keyword evidence="2" id="KW-1185">Reference proteome</keyword>